<dbReference type="EMBL" id="BK014728">
    <property type="protein sequence ID" value="DAD73048.1"/>
    <property type="molecule type" value="Genomic_DNA"/>
</dbReference>
<accession>A0A8S5LT57</accession>
<proteinExistence type="predicted"/>
<organism evidence="1">
    <name type="scientific">Siphoviridae sp. ctLkp13</name>
    <dbReference type="NCBI Taxonomy" id="2826252"/>
    <lineage>
        <taxon>Viruses</taxon>
        <taxon>Duplodnaviria</taxon>
        <taxon>Heunggongvirae</taxon>
        <taxon>Uroviricota</taxon>
        <taxon>Caudoviricetes</taxon>
    </lineage>
</organism>
<reference evidence="1" key="1">
    <citation type="journal article" date="2021" name="Proc. Natl. Acad. Sci. U.S.A.">
        <title>A Catalog of Tens of Thousands of Viruses from Human Metagenomes Reveals Hidden Associations with Chronic Diseases.</title>
        <authorList>
            <person name="Tisza M.J."/>
            <person name="Buck C.B."/>
        </authorList>
    </citation>
    <scope>NUCLEOTIDE SEQUENCE</scope>
    <source>
        <strain evidence="1">CtLkp13</strain>
    </source>
</reference>
<evidence type="ECO:0000313" key="1">
    <source>
        <dbReference type="EMBL" id="DAD73048.1"/>
    </source>
</evidence>
<protein>
    <submittedName>
        <fullName evidence="1">Uncharacterized protein</fullName>
    </submittedName>
</protein>
<sequence>MVAWTSARLHLCVGSAYHLPTVYKFLYDFCKNNKVLYKKQIPNGWLFYVTCRDIIV</sequence>
<name>A0A8S5LT57_9CAUD</name>